<reference evidence="16" key="1">
    <citation type="submission" date="2025-08" db="UniProtKB">
        <authorList>
            <consortium name="RefSeq"/>
        </authorList>
    </citation>
    <scope>IDENTIFICATION</scope>
</reference>
<proteinExistence type="inferred from homology"/>
<evidence type="ECO:0000256" key="11">
    <source>
        <dbReference type="ARBA" id="ARBA00023224"/>
    </source>
</evidence>
<keyword evidence="9 13" id="KW-0472">Membrane</keyword>
<dbReference type="PRINTS" id="PR00245">
    <property type="entry name" value="OLFACTORYR"/>
</dbReference>
<keyword evidence="11 12" id="KW-0807">Transducer</keyword>
<dbReference type="PANTHER" id="PTHR26454:SF59">
    <property type="entry name" value="OLFACTORY RECEPTOR"/>
    <property type="match status" value="1"/>
</dbReference>
<dbReference type="OrthoDB" id="10017003at2759"/>
<comment type="similarity">
    <text evidence="12">Belongs to the G-protein coupled receptor 1 family.</text>
</comment>
<name>A0A1S2ZEV9_ERIEU</name>
<gene>
    <name evidence="16" type="primary">LOC103109207</name>
</gene>
<evidence type="ECO:0000256" key="13">
    <source>
        <dbReference type="RuleBase" id="RU363047"/>
    </source>
</evidence>
<keyword evidence="5 12" id="KW-0812">Transmembrane</keyword>
<feature type="transmembrane region" description="Helical" evidence="13">
    <location>
        <begin position="138"/>
        <end position="160"/>
    </location>
</feature>
<dbReference type="GO" id="GO:0004930">
    <property type="term" value="F:G protein-coupled receptor activity"/>
    <property type="evidence" value="ECO:0007669"/>
    <property type="project" value="UniProtKB-KW"/>
</dbReference>
<comment type="subcellular location">
    <subcellularLocation>
        <location evidence="2 13">Cell membrane</location>
        <topology evidence="2 13">Multi-pass membrane protein</topology>
    </subcellularLocation>
</comment>
<evidence type="ECO:0000313" key="15">
    <source>
        <dbReference type="Proteomes" id="UP001652624"/>
    </source>
</evidence>
<keyword evidence="4 13" id="KW-0716">Sensory transduction</keyword>
<dbReference type="Proteomes" id="UP001652624">
    <property type="component" value="Chromosome 7"/>
</dbReference>
<feature type="transmembrane region" description="Helical" evidence="13">
    <location>
        <begin position="23"/>
        <end position="48"/>
    </location>
</feature>
<evidence type="ECO:0000256" key="9">
    <source>
        <dbReference type="ARBA" id="ARBA00023136"/>
    </source>
</evidence>
<dbReference type="PROSITE" id="PS00237">
    <property type="entry name" value="G_PROTEIN_RECEP_F1_1"/>
    <property type="match status" value="1"/>
</dbReference>
<keyword evidence="15" id="KW-1185">Reference proteome</keyword>
<evidence type="ECO:0000313" key="16">
    <source>
        <dbReference type="RefSeq" id="XP_007518314.1"/>
    </source>
</evidence>
<dbReference type="GO" id="GO:0005886">
    <property type="term" value="C:plasma membrane"/>
    <property type="evidence" value="ECO:0007669"/>
    <property type="project" value="UniProtKB-SubCell"/>
</dbReference>
<dbReference type="Gene3D" id="1.20.1070.10">
    <property type="entry name" value="Rhodopsin 7-helix transmembrane proteins"/>
    <property type="match status" value="1"/>
</dbReference>
<evidence type="ECO:0000256" key="5">
    <source>
        <dbReference type="ARBA" id="ARBA00022692"/>
    </source>
</evidence>
<evidence type="ECO:0000256" key="4">
    <source>
        <dbReference type="ARBA" id="ARBA00022606"/>
    </source>
</evidence>
<keyword evidence="3 13" id="KW-1003">Cell membrane</keyword>
<dbReference type="InParanoid" id="A0A1S2ZEV9"/>
<comment type="function">
    <text evidence="1">Putative odorant or sperm cell receptor.</text>
</comment>
<dbReference type="PROSITE" id="PS50262">
    <property type="entry name" value="G_PROTEIN_RECEP_F1_2"/>
    <property type="match status" value="1"/>
</dbReference>
<feature type="domain" description="G-protein coupled receptors family 1 profile" evidence="14">
    <location>
        <begin position="39"/>
        <end position="287"/>
    </location>
</feature>
<keyword evidence="7 13" id="KW-1133">Transmembrane helix</keyword>
<dbReference type="RefSeq" id="XP_007518314.1">
    <property type="nucleotide sequence ID" value="XM_007518252.1"/>
</dbReference>
<dbReference type="eggNOG" id="ENOG502T3F8">
    <property type="taxonomic scope" value="Eukaryota"/>
</dbReference>
<evidence type="ECO:0000259" key="14">
    <source>
        <dbReference type="PROSITE" id="PS50262"/>
    </source>
</evidence>
<dbReference type="InterPro" id="IPR000276">
    <property type="entry name" value="GPCR_Rhodpsn"/>
</dbReference>
<dbReference type="GeneID" id="103109207"/>
<dbReference type="Pfam" id="PF13853">
    <property type="entry name" value="7tm_4"/>
    <property type="match status" value="1"/>
</dbReference>
<evidence type="ECO:0000256" key="12">
    <source>
        <dbReference type="RuleBase" id="RU000688"/>
    </source>
</evidence>
<organism evidence="15 16">
    <name type="scientific">Erinaceus europaeus</name>
    <name type="common">Western European hedgehog</name>
    <dbReference type="NCBI Taxonomy" id="9365"/>
    <lineage>
        <taxon>Eukaryota</taxon>
        <taxon>Metazoa</taxon>
        <taxon>Chordata</taxon>
        <taxon>Craniata</taxon>
        <taxon>Vertebrata</taxon>
        <taxon>Euteleostomi</taxon>
        <taxon>Mammalia</taxon>
        <taxon>Eutheria</taxon>
        <taxon>Laurasiatheria</taxon>
        <taxon>Eulipotyphla</taxon>
        <taxon>Erinaceidae</taxon>
        <taxon>Erinaceinae</taxon>
        <taxon>Erinaceus</taxon>
    </lineage>
</organism>
<keyword evidence="6 13" id="KW-0552">Olfaction</keyword>
<dbReference type="PRINTS" id="PR00237">
    <property type="entry name" value="GPCRRHODOPSN"/>
</dbReference>
<dbReference type="PANTHER" id="PTHR26454">
    <property type="entry name" value="OLFACTORY RECEPTOR"/>
    <property type="match status" value="1"/>
</dbReference>
<sequence>MANQTIVTEFFLQGLTDTKELQVAVFLLLLLAYLVTVSGNLAIISLTLLDSRLQTPMYFFLRNLSCLEIWFQTVIVPKMLLNIATGTKTISFAGCIAQDFFHIFLGATEFFLLTAMAYDRYVAICKPLRYHVLMSSRVCTQLILTCWLAGFSFIIVPVILTSQLPFCDTHINHFFCDYTPLMEVVCSGPKVLEMVDFTLALVALLSTLVLITLSYIQIIRTIVKIPSAQERKKAFSTCSSHVIVVTVCYGSCFFMYVKPSPGKGVDLNKGVSLINTIIAPLLNPFIYTLRNQQVKLVVKDLVRKMSSVKHDGLSETANDGTFFVPPVVILTAPSDIHLRFNNELCFTPPETNDIMKERKILKPSD</sequence>
<evidence type="ECO:0000256" key="7">
    <source>
        <dbReference type="ARBA" id="ARBA00022989"/>
    </source>
</evidence>
<keyword evidence="8 12" id="KW-0297">G-protein coupled receptor</keyword>
<evidence type="ECO:0000256" key="6">
    <source>
        <dbReference type="ARBA" id="ARBA00022725"/>
    </source>
</evidence>
<evidence type="ECO:0000256" key="8">
    <source>
        <dbReference type="ARBA" id="ARBA00023040"/>
    </source>
</evidence>
<dbReference type="SUPFAM" id="SSF81321">
    <property type="entry name" value="Family A G protein-coupled receptor-like"/>
    <property type="match status" value="1"/>
</dbReference>
<feature type="transmembrane region" description="Helical" evidence="13">
    <location>
        <begin position="237"/>
        <end position="257"/>
    </location>
</feature>
<evidence type="ECO:0000256" key="2">
    <source>
        <dbReference type="ARBA" id="ARBA00004651"/>
    </source>
</evidence>
<evidence type="ECO:0000256" key="3">
    <source>
        <dbReference type="ARBA" id="ARBA00022475"/>
    </source>
</evidence>
<feature type="transmembrane region" description="Helical" evidence="13">
    <location>
        <begin position="269"/>
        <end position="289"/>
    </location>
</feature>
<feature type="transmembrane region" description="Helical" evidence="13">
    <location>
        <begin position="100"/>
        <end position="118"/>
    </location>
</feature>
<feature type="transmembrane region" description="Helical" evidence="13">
    <location>
        <begin position="197"/>
        <end position="216"/>
    </location>
</feature>
<dbReference type="FunFam" id="1.20.1070.10:FF:000013">
    <property type="entry name" value="Olfactory receptor"/>
    <property type="match status" value="1"/>
</dbReference>
<keyword evidence="10 12" id="KW-0675">Receptor</keyword>
<accession>A0A1S2ZEV9</accession>
<dbReference type="InterPro" id="IPR000725">
    <property type="entry name" value="Olfact_rcpt"/>
</dbReference>
<dbReference type="GO" id="GO:0004984">
    <property type="term" value="F:olfactory receptor activity"/>
    <property type="evidence" value="ECO:0007669"/>
    <property type="project" value="InterPro"/>
</dbReference>
<dbReference type="AlphaFoldDB" id="A0A1S2ZEV9"/>
<feature type="transmembrane region" description="Helical" evidence="13">
    <location>
        <begin position="60"/>
        <end position="80"/>
    </location>
</feature>
<dbReference type="InterPro" id="IPR017452">
    <property type="entry name" value="GPCR_Rhodpsn_7TM"/>
</dbReference>
<dbReference type="CDD" id="cd15912">
    <property type="entry name" value="7tmA_OR6C-like"/>
    <property type="match status" value="1"/>
</dbReference>
<evidence type="ECO:0000256" key="10">
    <source>
        <dbReference type="ARBA" id="ARBA00023170"/>
    </source>
</evidence>
<protein>
    <recommendedName>
        <fullName evidence="13">Olfactory receptor</fullName>
    </recommendedName>
</protein>
<dbReference type="InterPro" id="IPR047132">
    <property type="entry name" value="Olfact_rcpt_6C-like"/>
</dbReference>
<evidence type="ECO:0000256" key="1">
    <source>
        <dbReference type="ARBA" id="ARBA00003929"/>
    </source>
</evidence>